<dbReference type="InterPro" id="IPR027471">
    <property type="entry name" value="YbeD-like_sf"/>
</dbReference>
<dbReference type="InterPro" id="IPR007454">
    <property type="entry name" value="UPF0250_YbeD-like"/>
</dbReference>
<dbReference type="EMBL" id="RAQO01000013">
    <property type="protein sequence ID" value="RKF12762.1"/>
    <property type="molecule type" value="Genomic_DNA"/>
</dbReference>
<protein>
    <recommendedName>
        <fullName evidence="2">UPF0250 protein DBZ36_20040</fullName>
    </recommendedName>
</protein>
<dbReference type="Gene3D" id="3.30.70.260">
    <property type="match status" value="1"/>
</dbReference>
<dbReference type="Proteomes" id="UP000286482">
    <property type="component" value="Unassembled WGS sequence"/>
</dbReference>
<dbReference type="PANTHER" id="PTHR38036:SF1">
    <property type="entry name" value="UPF0250 PROTEIN YBED"/>
    <property type="match status" value="1"/>
</dbReference>
<dbReference type="OrthoDB" id="9793424at2"/>
<reference evidence="3 4" key="1">
    <citation type="submission" date="2018-09" db="EMBL/GenBank/DDBJ databases">
        <authorList>
            <person name="Wang Z."/>
        </authorList>
    </citation>
    <scope>NUCLEOTIDE SEQUENCE [LARGE SCALE GENOMIC DNA]</scope>
    <source>
        <strain evidence="3 4">ALS 81</strain>
    </source>
</reference>
<dbReference type="SUPFAM" id="SSF117991">
    <property type="entry name" value="YbeD/HP0495-like"/>
    <property type="match status" value="1"/>
</dbReference>
<evidence type="ECO:0000256" key="2">
    <source>
        <dbReference type="HAMAP-Rule" id="MF_00659"/>
    </source>
</evidence>
<proteinExistence type="inferred from homology"/>
<comment type="caution">
    <text evidence="3">The sequence shown here is derived from an EMBL/GenBank/DDBJ whole genome shotgun (WGS) entry which is preliminary data.</text>
</comment>
<dbReference type="RefSeq" id="WP_120356769.1">
    <property type="nucleotide sequence ID" value="NZ_RAQO01000013.1"/>
</dbReference>
<dbReference type="NCBIfam" id="NF003447">
    <property type="entry name" value="PRK04998.1"/>
    <property type="match status" value="1"/>
</dbReference>
<dbReference type="HAMAP" id="MF_00659">
    <property type="entry name" value="UPF0250"/>
    <property type="match status" value="1"/>
</dbReference>
<evidence type="ECO:0000256" key="1">
    <source>
        <dbReference type="ARBA" id="ARBA00008460"/>
    </source>
</evidence>
<organism evidence="3 4">
    <name type="scientific">Alginatibacterium sediminis</name>
    <dbReference type="NCBI Taxonomy" id="2164068"/>
    <lineage>
        <taxon>Bacteria</taxon>
        <taxon>Pseudomonadati</taxon>
        <taxon>Pseudomonadota</taxon>
        <taxon>Gammaproteobacteria</taxon>
        <taxon>Alteromonadales</taxon>
        <taxon>Alteromonadaceae</taxon>
        <taxon>Alginatibacterium</taxon>
    </lineage>
</organism>
<keyword evidence="4" id="KW-1185">Reference proteome</keyword>
<sequence>MQTKFDEYLEFPCAFTFKIMGVNNDKLEADVLKVIQELVPGEYSPKSRPSSKGNYLALTLSVVVTSKEIIEAIYTQVGALEDVRHIL</sequence>
<evidence type="ECO:0000313" key="4">
    <source>
        <dbReference type="Proteomes" id="UP000286482"/>
    </source>
</evidence>
<dbReference type="PANTHER" id="PTHR38036">
    <property type="entry name" value="UPF0250 PROTEIN YBED"/>
    <property type="match status" value="1"/>
</dbReference>
<dbReference type="Pfam" id="PF04359">
    <property type="entry name" value="DUF493"/>
    <property type="match status" value="1"/>
</dbReference>
<name>A0A420E5M4_9ALTE</name>
<comment type="similarity">
    <text evidence="1 2">Belongs to the UPF0250 family.</text>
</comment>
<gene>
    <name evidence="3" type="ORF">DBZ36_20040</name>
</gene>
<dbReference type="GO" id="GO:0005829">
    <property type="term" value="C:cytosol"/>
    <property type="evidence" value="ECO:0007669"/>
    <property type="project" value="TreeGrafter"/>
</dbReference>
<dbReference type="AlphaFoldDB" id="A0A420E5M4"/>
<accession>A0A420E5M4</accession>
<evidence type="ECO:0000313" key="3">
    <source>
        <dbReference type="EMBL" id="RKF12762.1"/>
    </source>
</evidence>